<dbReference type="InterPro" id="IPR014001">
    <property type="entry name" value="Helicase_ATP-bd"/>
</dbReference>
<dbReference type="SUPFAM" id="SSF52540">
    <property type="entry name" value="P-loop containing nucleoside triphosphate hydrolases"/>
    <property type="match status" value="2"/>
</dbReference>
<dbReference type="InterPro" id="IPR006935">
    <property type="entry name" value="Helicase/UvrB_N"/>
</dbReference>
<dbReference type="GO" id="GO:0016787">
    <property type="term" value="F:hydrolase activity"/>
    <property type="evidence" value="ECO:0007669"/>
    <property type="project" value="InterPro"/>
</dbReference>
<comment type="caution">
    <text evidence="3">The sequence shown here is derived from an EMBL/GenBank/DDBJ whole genome shotgun (WGS) entry which is preliminary data.</text>
</comment>
<feature type="domain" description="Helicase ATP-binding" evidence="2">
    <location>
        <begin position="13"/>
        <end position="334"/>
    </location>
</feature>
<accession>A0A3E2TPP2</accession>
<protein>
    <recommendedName>
        <fullName evidence="2">Helicase ATP-binding domain-containing protein</fullName>
    </recommendedName>
</protein>
<feature type="region of interest" description="Disordered" evidence="1">
    <location>
        <begin position="870"/>
        <end position="897"/>
    </location>
</feature>
<name>A0A3E2TPP2_9FIRM</name>
<dbReference type="Proteomes" id="UP000260773">
    <property type="component" value="Unassembled WGS sequence"/>
</dbReference>
<dbReference type="GO" id="GO:0003677">
    <property type="term" value="F:DNA binding"/>
    <property type="evidence" value="ECO:0007669"/>
    <property type="project" value="InterPro"/>
</dbReference>
<evidence type="ECO:0000259" key="2">
    <source>
        <dbReference type="SMART" id="SM00487"/>
    </source>
</evidence>
<sequence>MSQLNIDEVEKRTLAGLKDFQRATVERVDGLFRHGQNRVLVADEVGMGKTLIARGVIAKTARLRMEEKDDLFKVVYICSNQNIASQNIRKLDVTGKNAMHSVSDTRLSMQHLRIMEQAYTSAAKEEYIQLIPLTPVTSFRMTAGGGSVQERALMFAILKRMPDFKRHTASLEKLMVMDAVKAWDGWARRSFENRVIRCGKISNGNYPGNVIQKIVEDPGYEDIRDMLLHHLKERKSNKKLTHSNYYVMNRLRVMFARVSVSMLEPDLVIMDEFQRFKFLLSSKDHQDSELGLLVQSFLGRQDTRVLLLSATPYKLYSTLDEIDENRQDEHFEEFFQVMDFLFDDVAKAVGFKEIWNNYSMALSELKVGNSAIIRLKKQAENAMYQGVCRTERISVMDSGDYTDDSSVKNHLEVNENDINSYIQMTQLLAKTDAKYILPVDYVKSCPYLMSFMKKYKIKRDIEREYRKHPETFGNESEQNLLWLNRNRISKYDELPKTNARLEALKEKAFINGAERYLWVPPSMPYYEMQGVYKNSRDFSKILVFSSWEMVPRMIGALVSYEAERLTIGRLVHQIRNQDRKNAGYFVEGSRRYPTARLRFNVSNGEVRGMNLFALLYPSKILADMYAPIESLNRHESLEVLEKSIRLKVEEKLNVIEEAYGYRENNREDVRWYYLAPMLMDGVGDAKQWTYDIVREMNADEADTTAENVSTKDKKNKGFMAHIDRLKYYLDAPEVIHLGRRPDDLEETLVNMVLGSPAVCIYRSNGRSTARATALAKVFVNNFNLPESTAIIDLAYGRCRDDGSHWQNVLKYCKDGCFQAMLDEYIHMLKETAGFQADDNLDQTVHAMMMDSLKIHTATYIADTYPDFKKRINGENQRKSGERKSDKHGTDRTDKKNEGCRVRSSYAVGFTKDVGDNSKVVMRKENIRNVFNSPMRPFVLATTSIGQEGLDFHHYCRVVMHWNLPGNPIDLEQREGRINRFKCLAIRQNVAEQYGKSSSMVFKRDIWTEMFDAAKAERQQGQSELVPFWCFGKNQSVKIERLVPMYPMSRDEVNYERLIKILSLYRLTLGQARQEELLEYLFREFEDTGKLKELFINLSPFSKGREG</sequence>
<dbReference type="Pfam" id="PF04851">
    <property type="entry name" value="ResIII"/>
    <property type="match status" value="1"/>
</dbReference>
<dbReference type="EMBL" id="QVEP01000010">
    <property type="protein sequence ID" value="RGB80561.1"/>
    <property type="molecule type" value="Genomic_DNA"/>
</dbReference>
<reference evidence="3 4" key="1">
    <citation type="submission" date="2018-08" db="EMBL/GenBank/DDBJ databases">
        <title>A genome reference for cultivated species of the human gut microbiota.</title>
        <authorList>
            <person name="Zou Y."/>
            <person name="Xue W."/>
            <person name="Luo G."/>
        </authorList>
    </citation>
    <scope>NUCLEOTIDE SEQUENCE [LARGE SCALE GENOMIC DNA]</scope>
    <source>
        <strain evidence="3 4">AF45-17</strain>
    </source>
</reference>
<organism evidence="3 4">
    <name type="scientific">Coprococcus catus</name>
    <dbReference type="NCBI Taxonomy" id="116085"/>
    <lineage>
        <taxon>Bacteria</taxon>
        <taxon>Bacillati</taxon>
        <taxon>Bacillota</taxon>
        <taxon>Clostridia</taxon>
        <taxon>Lachnospirales</taxon>
        <taxon>Lachnospiraceae</taxon>
        <taxon>Coprococcus</taxon>
    </lineage>
</organism>
<evidence type="ECO:0000313" key="3">
    <source>
        <dbReference type="EMBL" id="RGB80561.1"/>
    </source>
</evidence>
<gene>
    <name evidence="3" type="ORF">DW070_05870</name>
</gene>
<dbReference type="InterPro" id="IPR001650">
    <property type="entry name" value="Helicase_C-like"/>
</dbReference>
<proteinExistence type="predicted"/>
<dbReference type="Gene3D" id="3.40.50.300">
    <property type="entry name" value="P-loop containing nucleotide triphosphate hydrolases"/>
    <property type="match status" value="2"/>
</dbReference>
<evidence type="ECO:0000313" key="4">
    <source>
        <dbReference type="Proteomes" id="UP000260773"/>
    </source>
</evidence>
<dbReference type="AlphaFoldDB" id="A0A3E2TPP2"/>
<dbReference type="SMART" id="SM00487">
    <property type="entry name" value="DEXDc"/>
    <property type="match status" value="1"/>
</dbReference>
<dbReference type="InterPro" id="IPR027417">
    <property type="entry name" value="P-loop_NTPase"/>
</dbReference>
<dbReference type="Pfam" id="PF00271">
    <property type="entry name" value="Helicase_C"/>
    <property type="match status" value="1"/>
</dbReference>
<evidence type="ECO:0000256" key="1">
    <source>
        <dbReference type="SAM" id="MobiDB-lite"/>
    </source>
</evidence>
<dbReference type="GO" id="GO:0005524">
    <property type="term" value="F:ATP binding"/>
    <property type="evidence" value="ECO:0007669"/>
    <property type="project" value="InterPro"/>
</dbReference>